<keyword evidence="6" id="KW-1185">Reference proteome</keyword>
<dbReference type="SUPFAM" id="SSF47336">
    <property type="entry name" value="ACP-like"/>
    <property type="match status" value="1"/>
</dbReference>
<evidence type="ECO:0000313" key="6">
    <source>
        <dbReference type="Proteomes" id="UP000664417"/>
    </source>
</evidence>
<dbReference type="NCBIfam" id="TIGR01733">
    <property type="entry name" value="AA-adenyl-dom"/>
    <property type="match status" value="1"/>
</dbReference>
<dbReference type="SUPFAM" id="SSF52777">
    <property type="entry name" value="CoA-dependent acyltransferases"/>
    <property type="match status" value="4"/>
</dbReference>
<dbReference type="InterPro" id="IPR009081">
    <property type="entry name" value="PP-bd_ACP"/>
</dbReference>
<dbReference type="Gene3D" id="3.30.559.30">
    <property type="entry name" value="Nonribosomal peptide synthetase, condensation domain"/>
    <property type="match status" value="2"/>
</dbReference>
<dbReference type="Gene3D" id="3.30.559.10">
    <property type="entry name" value="Chloramphenicol acetyltransferase-like domain"/>
    <property type="match status" value="2"/>
</dbReference>
<keyword evidence="3" id="KW-0597">Phosphoprotein</keyword>
<evidence type="ECO:0000256" key="1">
    <source>
        <dbReference type="ARBA" id="ARBA00001957"/>
    </source>
</evidence>
<accession>A0A8J7Q708</accession>
<dbReference type="SUPFAM" id="SSF56801">
    <property type="entry name" value="Acetyl-CoA synthetase-like"/>
    <property type="match status" value="1"/>
</dbReference>
<organism evidence="5 6">
    <name type="scientific">Acanthopleuribacter pedis</name>
    <dbReference type="NCBI Taxonomy" id="442870"/>
    <lineage>
        <taxon>Bacteria</taxon>
        <taxon>Pseudomonadati</taxon>
        <taxon>Acidobacteriota</taxon>
        <taxon>Holophagae</taxon>
        <taxon>Acanthopleuribacterales</taxon>
        <taxon>Acanthopleuribacteraceae</taxon>
        <taxon>Acanthopleuribacter</taxon>
    </lineage>
</organism>
<dbReference type="PROSITE" id="PS50075">
    <property type="entry name" value="CARRIER"/>
    <property type="match status" value="1"/>
</dbReference>
<dbReference type="InterPro" id="IPR006162">
    <property type="entry name" value="Ppantetheine_attach_site"/>
</dbReference>
<dbReference type="Pfam" id="PF13193">
    <property type="entry name" value="AMP-binding_C"/>
    <property type="match status" value="1"/>
</dbReference>
<comment type="caution">
    <text evidence="5">The sequence shown here is derived from an EMBL/GenBank/DDBJ whole genome shotgun (WGS) entry which is preliminary data.</text>
</comment>
<dbReference type="GO" id="GO:0003824">
    <property type="term" value="F:catalytic activity"/>
    <property type="evidence" value="ECO:0007669"/>
    <property type="project" value="InterPro"/>
</dbReference>
<name>A0A8J7Q708_9BACT</name>
<comment type="cofactor">
    <cofactor evidence="1">
        <name>pantetheine 4'-phosphate</name>
        <dbReference type="ChEBI" id="CHEBI:47942"/>
    </cofactor>
</comment>
<dbReference type="GO" id="GO:0031177">
    <property type="term" value="F:phosphopantetheine binding"/>
    <property type="evidence" value="ECO:0007669"/>
    <property type="project" value="TreeGrafter"/>
</dbReference>
<keyword evidence="2" id="KW-0596">Phosphopantetheine</keyword>
<evidence type="ECO:0000256" key="2">
    <source>
        <dbReference type="ARBA" id="ARBA00022450"/>
    </source>
</evidence>
<dbReference type="Pfam" id="PF00668">
    <property type="entry name" value="Condensation"/>
    <property type="match status" value="2"/>
</dbReference>
<dbReference type="PROSITE" id="PS00012">
    <property type="entry name" value="PHOSPHOPANTETHEINE"/>
    <property type="match status" value="1"/>
</dbReference>
<feature type="domain" description="Carrier" evidence="4">
    <location>
        <begin position="998"/>
        <end position="1072"/>
    </location>
</feature>
<dbReference type="InterPro" id="IPR023213">
    <property type="entry name" value="CAT-like_dom_sf"/>
</dbReference>
<gene>
    <name evidence="5" type="ORF">J3U88_13135</name>
</gene>
<dbReference type="GO" id="GO:0005829">
    <property type="term" value="C:cytosol"/>
    <property type="evidence" value="ECO:0007669"/>
    <property type="project" value="TreeGrafter"/>
</dbReference>
<dbReference type="PANTHER" id="PTHR45527:SF1">
    <property type="entry name" value="FATTY ACID SYNTHASE"/>
    <property type="match status" value="1"/>
</dbReference>
<sequence length="1527" mass="169182">MTQNQEPALSSKKLKLLAALRAKKKQNAGADDRPVPRAPGTVVPLSSAQMGVWFACREAGTSALFHIPLRWCLPVQADGSLLGAAMADVVARHETLRCAVVEEAGTPRLDVQPAHGVHTVPLDWGSCGDDEAETRRAALLAEGFALGEAPLWRWAVRETPAGKTELFVVLHHIISDGWSVDILKRELAAAVTARRGGQAPALPALPVQFGDVALWEQQWLAGAAGRKAVAFWEEQLRGARATELPTDAPRPANRTYAGTRLRFCWPEALAVALRDLCRQEQTTLYVGVAALWTMVLAHYSGSREVVCGTTVANRERHECRDLVGLFANLLVLRETVAEELRFSEWLARLNRTVLAAWEHQRVPFGHLVQELRPERDPRRSPFFQINLVLNQSEIPGETAVGVVNHGDAVALFDISLHLYEDGTGLAGDLVFNRDLYSETEARRWLDLFARLGSQAVQMPGRPLADFRHAEAVEAATLVRYPQNRTLHAWFAEVAKQHADAVALRCFDGEGRGYRLTYAALQRDALRLAGVLQARGVRRGDRVALLLPRDDGYVRAILAVLQCGAIYVPLAAHTPPERIHYIVADAEVALVVTHEALWREHRLEGLPCLCLDALPDESPEPVPVAVDPQQPAYLIYTSGTTGKPKGVQVCHANVVRLLPALDPFFDFSAADVWTLFHAFSFDFSVWEMWAPLLRGATCVVVPYAVSRSPSAFWQLCRQEGVTVLNQTPSAFSSLIEADRRQPEKLPLKTVIFAGEALICGRLAPWFDKYGDDPGLFNLYGITETTVHATVQRITRAHLALEAAPIGHTMDDMVVRVLDARGRPVAPGAVGELYFGGDCVSHGYWRRGALTAARFVPDPWSETPGARLYRGGDLGRLNRHGELVYLGRADRQVKIRGFRIELGEIENQLCRQAEIAEAAAFVRRDAEGGAALCAALVCAGAMPEPAEIRRRLLGFLPDYMVPALFVATDTLPMTVNGKRDTQALLALLEQTTEVVRDVVSPRNPIEQKLFSLFTRFLSAKHFGVDDHFFALGGDSLRAVQLCFAAEQEGLIFDVRDVFQNPTIARLAAHVGRKQTVRREAIETASVQLSPEAYGPNAVDAYPLSAMQRRMLQAYRDQDGWGRYHTQQCFTFRDPRFEPAMLEAALTHLITRHPTLRTQFDLQAGVQWVRAPEPVCLPVTSLAHLAESAQQIWIQDFMDRDRRNPFAIDQPDAVMTRFQLWHHGRDVWTFFTAKPHAVEDGWGNVQFLNDLVRLYHQVKGGMTLPAATVDPSYKEFIALEREQAQNPAGQAFWLKHTRGFSPLQRAVLPTPAARVRQPWRSSRLPEHVVTAVAEAAQARAVPLRAAYLSAWLEEIARLARNPRVCVALVANGRSPRLSNPLESFGLFWNLIPFCHDFGAVDAAQPGALWQAVNGGLVNVEPHTAYPVADLFPEERTFASLNFVHFHHDQRGGTDEPGETGFQLLGIQQHDRFHLPLNLLIAVHPVRQSVDLVLHYDPTYVSHAEAEAVLARTEARIAASVGTAHDPTPVG</sequence>
<dbReference type="PROSITE" id="PS00455">
    <property type="entry name" value="AMP_BINDING"/>
    <property type="match status" value="1"/>
</dbReference>
<dbReference type="GO" id="GO:0044550">
    <property type="term" value="P:secondary metabolite biosynthetic process"/>
    <property type="evidence" value="ECO:0007669"/>
    <property type="project" value="TreeGrafter"/>
</dbReference>
<dbReference type="PANTHER" id="PTHR45527">
    <property type="entry name" value="NONRIBOSOMAL PEPTIDE SYNTHETASE"/>
    <property type="match status" value="1"/>
</dbReference>
<dbReference type="Gene3D" id="1.10.1200.10">
    <property type="entry name" value="ACP-like"/>
    <property type="match status" value="1"/>
</dbReference>
<dbReference type="Pfam" id="PF00550">
    <property type="entry name" value="PP-binding"/>
    <property type="match status" value="1"/>
</dbReference>
<dbReference type="InterPro" id="IPR010071">
    <property type="entry name" value="AA_adenyl_dom"/>
</dbReference>
<dbReference type="GO" id="GO:0043041">
    <property type="term" value="P:amino acid activation for nonribosomal peptide biosynthetic process"/>
    <property type="evidence" value="ECO:0007669"/>
    <property type="project" value="TreeGrafter"/>
</dbReference>
<dbReference type="InterPro" id="IPR036736">
    <property type="entry name" value="ACP-like_sf"/>
</dbReference>
<dbReference type="Gene3D" id="3.40.50.12780">
    <property type="entry name" value="N-terminal domain of ligase-like"/>
    <property type="match status" value="1"/>
</dbReference>
<dbReference type="Proteomes" id="UP000664417">
    <property type="component" value="Unassembled WGS sequence"/>
</dbReference>
<evidence type="ECO:0000313" key="5">
    <source>
        <dbReference type="EMBL" id="MBO1319411.1"/>
    </source>
</evidence>
<dbReference type="InterPro" id="IPR000873">
    <property type="entry name" value="AMP-dep_synth/lig_dom"/>
</dbReference>
<dbReference type="CDD" id="cd19531">
    <property type="entry name" value="LCL_NRPS-like"/>
    <property type="match status" value="1"/>
</dbReference>
<dbReference type="InterPro" id="IPR001242">
    <property type="entry name" value="Condensation_dom"/>
</dbReference>
<dbReference type="InterPro" id="IPR020845">
    <property type="entry name" value="AMP-binding_CS"/>
</dbReference>
<dbReference type="Gene3D" id="3.30.300.30">
    <property type="match status" value="1"/>
</dbReference>
<evidence type="ECO:0000256" key="3">
    <source>
        <dbReference type="ARBA" id="ARBA00022553"/>
    </source>
</evidence>
<dbReference type="FunFam" id="1.10.1200.10:FF:000005">
    <property type="entry name" value="Nonribosomal peptide synthetase 1"/>
    <property type="match status" value="1"/>
</dbReference>
<dbReference type="InterPro" id="IPR025110">
    <property type="entry name" value="AMP-bd_C"/>
</dbReference>
<proteinExistence type="predicted"/>
<evidence type="ECO:0000259" key="4">
    <source>
        <dbReference type="PROSITE" id="PS50075"/>
    </source>
</evidence>
<dbReference type="Pfam" id="PF00501">
    <property type="entry name" value="AMP-binding"/>
    <property type="match status" value="1"/>
</dbReference>
<dbReference type="RefSeq" id="WP_207859232.1">
    <property type="nucleotide sequence ID" value="NZ_JAFREP010000011.1"/>
</dbReference>
<dbReference type="InterPro" id="IPR045851">
    <property type="entry name" value="AMP-bd_C_sf"/>
</dbReference>
<dbReference type="EMBL" id="JAFREP010000011">
    <property type="protein sequence ID" value="MBO1319411.1"/>
    <property type="molecule type" value="Genomic_DNA"/>
</dbReference>
<protein>
    <submittedName>
        <fullName evidence="5">Amino acid adenylation domain-containing protein</fullName>
    </submittedName>
</protein>
<reference evidence="5" key="1">
    <citation type="submission" date="2021-03" db="EMBL/GenBank/DDBJ databases">
        <authorList>
            <person name="Wang G."/>
        </authorList>
    </citation>
    <scope>NUCLEOTIDE SEQUENCE</scope>
    <source>
        <strain evidence="5">KCTC 12899</strain>
    </source>
</reference>
<dbReference type="InterPro" id="IPR042099">
    <property type="entry name" value="ANL_N_sf"/>
</dbReference>